<comment type="caution">
    <text evidence="2">The sequence shown here is derived from an EMBL/GenBank/DDBJ whole genome shotgun (WGS) entry which is preliminary data.</text>
</comment>
<sequence>MLRFIQRRVNRHFFFRRRKYGMPVDEELQAEAVQEVWLSLVQNPTVMDDETLNLLVRQKVEKVQRATVRWYGQTVPQESVPEFEATGIAATNPLDMAEEKEAVTATTSARDAAIARLRGAVSVWSAKMTTEGGSEPNRHGTRPSSADSDSPSALLARQAIEATGWTHAQLCDHLHISQSLLREVLYRSADLPESSIKRMQDLIQMQNESREWDWPMLIKDGCRSTGKSEANFRKHLAGIMGVHPRTILRWSQGGFGSRRNLQLALDVRRRGWRR</sequence>
<keyword evidence="3" id="KW-1185">Reference proteome</keyword>
<proteinExistence type="predicted"/>
<evidence type="ECO:0000313" key="2">
    <source>
        <dbReference type="EMBL" id="PKY11738.1"/>
    </source>
</evidence>
<gene>
    <name evidence="2" type="ORF">B1757_02810</name>
</gene>
<dbReference type="AlphaFoldDB" id="A0A2I1DPD3"/>
<name>A0A2I1DPD3_9PROT</name>
<organism evidence="2 3">
    <name type="scientific">Acidithiobacillus marinus</name>
    <dbReference type="NCBI Taxonomy" id="187490"/>
    <lineage>
        <taxon>Bacteria</taxon>
        <taxon>Pseudomonadati</taxon>
        <taxon>Pseudomonadota</taxon>
        <taxon>Acidithiobacillia</taxon>
        <taxon>Acidithiobacillales</taxon>
        <taxon>Acidithiobacillaceae</taxon>
        <taxon>Acidithiobacillus</taxon>
    </lineage>
</organism>
<dbReference type="EMBL" id="MXAV01000007">
    <property type="protein sequence ID" value="PKY11738.1"/>
    <property type="molecule type" value="Genomic_DNA"/>
</dbReference>
<accession>A0A2I1DPD3</accession>
<feature type="region of interest" description="Disordered" evidence="1">
    <location>
        <begin position="127"/>
        <end position="152"/>
    </location>
</feature>
<dbReference type="InParanoid" id="A0A2I1DPD3"/>
<dbReference type="Proteomes" id="UP000234329">
    <property type="component" value="Unassembled WGS sequence"/>
</dbReference>
<reference evidence="2 3" key="1">
    <citation type="submission" date="2017-03" db="EMBL/GenBank/DDBJ databases">
        <title>Draft genime sequence of the acidophilic sulfur-oxidizing bacterium Acidithiobacillus sp. SH, isolated from seawater.</title>
        <authorList>
            <person name="Sharmin S."/>
            <person name="Tokuhisa M."/>
            <person name="Kanao T."/>
            <person name="Kamimura K."/>
        </authorList>
    </citation>
    <scope>NUCLEOTIDE SEQUENCE [LARGE SCALE GENOMIC DNA]</scope>
    <source>
        <strain evidence="2 3">SH</strain>
    </source>
</reference>
<evidence type="ECO:0000313" key="3">
    <source>
        <dbReference type="Proteomes" id="UP000234329"/>
    </source>
</evidence>
<protein>
    <submittedName>
        <fullName evidence="2">Uncharacterized protein</fullName>
    </submittedName>
</protein>
<evidence type="ECO:0000256" key="1">
    <source>
        <dbReference type="SAM" id="MobiDB-lite"/>
    </source>
</evidence>
<feature type="compositionally biased region" description="Low complexity" evidence="1">
    <location>
        <begin position="143"/>
        <end position="152"/>
    </location>
</feature>